<evidence type="ECO:0000256" key="2">
    <source>
        <dbReference type="ARBA" id="ARBA00012438"/>
    </source>
</evidence>
<dbReference type="InterPro" id="IPR000014">
    <property type="entry name" value="PAS"/>
</dbReference>
<dbReference type="EMBL" id="LABY01000184">
    <property type="protein sequence ID" value="KMO31986.1"/>
    <property type="molecule type" value="Genomic_DNA"/>
</dbReference>
<feature type="non-terminal residue" evidence="6">
    <location>
        <position position="553"/>
    </location>
</feature>
<keyword evidence="6" id="KW-0808">Transferase</keyword>
<dbReference type="InterPro" id="IPR005467">
    <property type="entry name" value="His_kinase_dom"/>
</dbReference>
<organism evidence="6 7">
    <name type="scientific">Methylobacterium variabile</name>
    <dbReference type="NCBI Taxonomy" id="298794"/>
    <lineage>
        <taxon>Bacteria</taxon>
        <taxon>Pseudomonadati</taxon>
        <taxon>Pseudomonadota</taxon>
        <taxon>Alphaproteobacteria</taxon>
        <taxon>Hyphomicrobiales</taxon>
        <taxon>Methylobacteriaceae</taxon>
        <taxon>Methylobacterium</taxon>
    </lineage>
</organism>
<dbReference type="SUPFAM" id="SSF55874">
    <property type="entry name" value="ATPase domain of HSP90 chaperone/DNA topoisomerase II/histidine kinase"/>
    <property type="match status" value="1"/>
</dbReference>
<evidence type="ECO:0000256" key="1">
    <source>
        <dbReference type="ARBA" id="ARBA00000085"/>
    </source>
</evidence>
<dbReference type="EC" id="2.7.13.3" evidence="2"/>
<dbReference type="SMART" id="SM00388">
    <property type="entry name" value="HisKA"/>
    <property type="match status" value="1"/>
</dbReference>
<dbReference type="PANTHER" id="PTHR43065:SF49">
    <property type="entry name" value="HISTIDINE KINASE"/>
    <property type="match status" value="1"/>
</dbReference>
<dbReference type="InterPro" id="IPR004358">
    <property type="entry name" value="Sig_transdc_His_kin-like_C"/>
</dbReference>
<dbReference type="InterPro" id="IPR035965">
    <property type="entry name" value="PAS-like_dom_sf"/>
</dbReference>
<evidence type="ECO:0000256" key="3">
    <source>
        <dbReference type="ARBA" id="ARBA00022553"/>
    </source>
</evidence>
<dbReference type="PRINTS" id="PR00344">
    <property type="entry name" value="BCTRLSENSOR"/>
</dbReference>
<comment type="caution">
    <text evidence="6">The sequence shown here is derived from an EMBL/GenBank/DDBJ whole genome shotgun (WGS) entry which is preliminary data.</text>
</comment>
<dbReference type="CDD" id="cd00130">
    <property type="entry name" value="PAS"/>
    <property type="match status" value="1"/>
</dbReference>
<dbReference type="Pfam" id="PF08448">
    <property type="entry name" value="PAS_4"/>
    <property type="match status" value="1"/>
</dbReference>
<comment type="catalytic activity">
    <reaction evidence="1">
        <text>ATP + protein L-histidine = ADP + protein N-phospho-L-histidine.</text>
        <dbReference type="EC" id="2.7.13.3"/>
    </reaction>
</comment>
<dbReference type="SMART" id="SM00065">
    <property type="entry name" value="GAF"/>
    <property type="match status" value="1"/>
</dbReference>
<dbReference type="InterPro" id="IPR003661">
    <property type="entry name" value="HisK_dim/P_dom"/>
</dbReference>
<dbReference type="SMART" id="SM00091">
    <property type="entry name" value="PAS"/>
    <property type="match status" value="1"/>
</dbReference>
<evidence type="ECO:0000313" key="6">
    <source>
        <dbReference type="EMBL" id="KMO31986.1"/>
    </source>
</evidence>
<dbReference type="RefSeq" id="WP_048446941.1">
    <property type="nucleotide sequence ID" value="NZ_LABY01000184.1"/>
</dbReference>
<dbReference type="InterPro" id="IPR036890">
    <property type="entry name" value="HATPase_C_sf"/>
</dbReference>
<dbReference type="OrthoDB" id="9796100at2"/>
<dbReference type="InterPro" id="IPR013656">
    <property type="entry name" value="PAS_4"/>
</dbReference>
<dbReference type="InterPro" id="IPR029016">
    <property type="entry name" value="GAF-like_dom_sf"/>
</dbReference>
<name>A0A0J6UZQ9_9HYPH</name>
<dbReference type="SMART" id="SM00387">
    <property type="entry name" value="HATPase_c"/>
    <property type="match status" value="1"/>
</dbReference>
<dbReference type="PATRIC" id="fig|298794.3.peg.2510"/>
<dbReference type="PROSITE" id="PS50112">
    <property type="entry name" value="PAS"/>
    <property type="match status" value="1"/>
</dbReference>
<feature type="domain" description="PAS" evidence="5">
    <location>
        <begin position="214"/>
        <end position="267"/>
    </location>
</feature>
<dbReference type="AlphaFoldDB" id="A0A0J6UZQ9"/>
<protein>
    <recommendedName>
        <fullName evidence="2">histidine kinase</fullName>
        <ecNumber evidence="2">2.7.13.3</ecNumber>
    </recommendedName>
</protein>
<dbReference type="SUPFAM" id="SSF55781">
    <property type="entry name" value="GAF domain-like"/>
    <property type="match status" value="1"/>
</dbReference>
<proteinExistence type="predicted"/>
<dbReference type="InterPro" id="IPR003594">
    <property type="entry name" value="HATPase_dom"/>
</dbReference>
<dbReference type="PANTHER" id="PTHR43065">
    <property type="entry name" value="SENSOR HISTIDINE KINASE"/>
    <property type="match status" value="1"/>
</dbReference>
<reference evidence="6 7" key="1">
    <citation type="submission" date="2015-03" db="EMBL/GenBank/DDBJ databases">
        <title>Genome sequencing of Methylobacterium variabile DSM 16961.</title>
        <authorList>
            <person name="Chaudhry V."/>
            <person name="Patil P.B."/>
        </authorList>
    </citation>
    <scope>NUCLEOTIDE SEQUENCE [LARGE SCALE GENOMIC DNA]</scope>
    <source>
        <strain evidence="6 7">DSM 16961</strain>
    </source>
</reference>
<dbReference type="Gene3D" id="1.10.287.130">
    <property type="match status" value="1"/>
</dbReference>
<sequence>MSPLENGPSAPHDFEADILAIESIAAVPTILDVVCRTSGMGFAAVARVTEDRWVACQVKDNIAFGLQPGGELNVATTICNEIRQSGKAVIISHVAEDQAYCGHPTPAMYGFQSYISMPIVLPDGTFFGTLCAIDPKPALLDRPEIVGTFKMFADLIAFHLDAHIRLAASEARARSRDASTTALEALNSALTERAEARTQERDRIWQVSHDMLGVADTNGVWLSINPAWTTILGWHEEEVVGRTSAWLEHPDDHEKTRAEVARLAAGYNTLAFENRFRTRDGSYRTLSWRAVPAEGRLYCVARDVTEQRERAVLLEKAEEALRQSQKLEAVGQLTGGVAHDFNNLLTIIRSSVDFLRRPNLSEERRARYMEAVSDTVDRAARLTSQLLAFARRQTLKPEVFEVRLVLREMADMLDTVTGSRIRIVTALPDEPCFVRADLSQFETALVNMAVNARDAMNGEGTLTLQLICSSVLPPIRGHAGASSPFAAVSLTDTGSGIPPELIARVFEPFFTTKEVGRGTGLGLSQVFGFAKQSGGDVDVESRLGQGTEPLRDF</sequence>
<evidence type="ECO:0000259" key="4">
    <source>
        <dbReference type="PROSITE" id="PS50109"/>
    </source>
</evidence>
<dbReference type="SUPFAM" id="SSF47384">
    <property type="entry name" value="Homodimeric domain of signal transducing histidine kinase"/>
    <property type="match status" value="1"/>
</dbReference>
<dbReference type="PROSITE" id="PS50109">
    <property type="entry name" value="HIS_KIN"/>
    <property type="match status" value="1"/>
</dbReference>
<dbReference type="Pfam" id="PF00512">
    <property type="entry name" value="HisKA"/>
    <property type="match status" value="1"/>
</dbReference>
<keyword evidence="3" id="KW-0597">Phosphoprotein</keyword>
<dbReference type="Gene3D" id="3.30.450.20">
    <property type="entry name" value="PAS domain"/>
    <property type="match status" value="1"/>
</dbReference>
<dbReference type="SUPFAM" id="SSF55785">
    <property type="entry name" value="PYP-like sensor domain (PAS domain)"/>
    <property type="match status" value="1"/>
</dbReference>
<dbReference type="Gene3D" id="3.30.565.10">
    <property type="entry name" value="Histidine kinase-like ATPase, C-terminal domain"/>
    <property type="match status" value="1"/>
</dbReference>
<dbReference type="Pfam" id="PF02518">
    <property type="entry name" value="HATPase_c"/>
    <property type="match status" value="1"/>
</dbReference>
<dbReference type="Pfam" id="PF01590">
    <property type="entry name" value="GAF"/>
    <property type="match status" value="1"/>
</dbReference>
<evidence type="ECO:0000313" key="7">
    <source>
        <dbReference type="Proteomes" id="UP000035955"/>
    </source>
</evidence>
<dbReference type="GO" id="GO:0000155">
    <property type="term" value="F:phosphorelay sensor kinase activity"/>
    <property type="evidence" value="ECO:0007669"/>
    <property type="project" value="InterPro"/>
</dbReference>
<keyword evidence="7" id="KW-1185">Reference proteome</keyword>
<dbReference type="InterPro" id="IPR036097">
    <property type="entry name" value="HisK_dim/P_sf"/>
</dbReference>
<dbReference type="Proteomes" id="UP000035955">
    <property type="component" value="Unassembled WGS sequence"/>
</dbReference>
<gene>
    <name evidence="6" type="ORF">VQ02_24745</name>
</gene>
<dbReference type="InterPro" id="IPR003018">
    <property type="entry name" value="GAF"/>
</dbReference>
<dbReference type="CDD" id="cd00082">
    <property type="entry name" value="HisKA"/>
    <property type="match status" value="1"/>
</dbReference>
<keyword evidence="6" id="KW-0418">Kinase</keyword>
<dbReference type="Gene3D" id="3.30.450.40">
    <property type="match status" value="1"/>
</dbReference>
<evidence type="ECO:0000259" key="5">
    <source>
        <dbReference type="PROSITE" id="PS50112"/>
    </source>
</evidence>
<feature type="domain" description="Histidine kinase" evidence="4">
    <location>
        <begin position="336"/>
        <end position="553"/>
    </location>
</feature>
<dbReference type="NCBIfam" id="TIGR00229">
    <property type="entry name" value="sensory_box"/>
    <property type="match status" value="1"/>
</dbReference>
<accession>A0A0J6UZQ9</accession>